<dbReference type="PRINTS" id="PR00762">
    <property type="entry name" value="CLCHANNEL"/>
</dbReference>
<evidence type="ECO:0000313" key="12">
    <source>
        <dbReference type="Proteomes" id="UP000069241"/>
    </source>
</evidence>
<evidence type="ECO:0000256" key="8">
    <source>
        <dbReference type="ARBA" id="ARBA00023214"/>
    </source>
</evidence>
<dbReference type="PANTHER" id="PTHR43427:SF6">
    <property type="entry name" value="CHLORIDE CHANNEL PROTEIN CLC-E"/>
    <property type="match status" value="1"/>
</dbReference>
<feature type="transmembrane region" description="Helical" evidence="10">
    <location>
        <begin position="340"/>
        <end position="361"/>
    </location>
</feature>
<feature type="transmembrane region" description="Helical" evidence="10">
    <location>
        <begin position="67"/>
        <end position="87"/>
    </location>
</feature>
<dbReference type="STRING" id="44742.AXF13_12550"/>
<evidence type="ECO:0000256" key="3">
    <source>
        <dbReference type="ARBA" id="ARBA00022692"/>
    </source>
</evidence>
<evidence type="ECO:0000256" key="9">
    <source>
        <dbReference type="ARBA" id="ARBA00023303"/>
    </source>
</evidence>
<reference evidence="12" key="1">
    <citation type="submission" date="2016-02" db="EMBL/GenBank/DDBJ databases">
        <authorList>
            <person name="Holder M.E."/>
            <person name="Ajami N.J."/>
            <person name="Petrosino J.F."/>
        </authorList>
    </citation>
    <scope>NUCLEOTIDE SEQUENCE [LARGE SCALE GENOMIC DNA]</scope>
    <source>
        <strain evidence="12">CCUG 45958</strain>
    </source>
</reference>
<keyword evidence="6 10" id="KW-0472">Membrane</keyword>
<dbReference type="InterPro" id="IPR014743">
    <property type="entry name" value="Cl-channel_core"/>
</dbReference>
<gene>
    <name evidence="11" type="ORF">AXF13_12550</name>
</gene>
<dbReference type="RefSeq" id="WP_062253726.1">
    <property type="nucleotide sequence ID" value="NZ_CP014229.1"/>
</dbReference>
<dbReference type="GO" id="GO:0005254">
    <property type="term" value="F:chloride channel activity"/>
    <property type="evidence" value="ECO:0007669"/>
    <property type="project" value="UniProtKB-KW"/>
</dbReference>
<dbReference type="EMBL" id="CP014229">
    <property type="protein sequence ID" value="AMD90886.1"/>
    <property type="molecule type" value="Genomic_DNA"/>
</dbReference>
<evidence type="ECO:0000256" key="5">
    <source>
        <dbReference type="ARBA" id="ARBA00023065"/>
    </source>
</evidence>
<feature type="transmembrane region" description="Helical" evidence="10">
    <location>
        <begin position="373"/>
        <end position="397"/>
    </location>
</feature>
<feature type="transmembrane region" description="Helical" evidence="10">
    <location>
        <begin position="237"/>
        <end position="259"/>
    </location>
</feature>
<keyword evidence="5" id="KW-0406">Ion transport</keyword>
<evidence type="ECO:0000313" key="11">
    <source>
        <dbReference type="EMBL" id="AMD90886.1"/>
    </source>
</evidence>
<organism evidence="11 12">
    <name type="scientific">Desulfovibrio fairfieldensis</name>
    <dbReference type="NCBI Taxonomy" id="44742"/>
    <lineage>
        <taxon>Bacteria</taxon>
        <taxon>Pseudomonadati</taxon>
        <taxon>Thermodesulfobacteriota</taxon>
        <taxon>Desulfovibrionia</taxon>
        <taxon>Desulfovibrionales</taxon>
        <taxon>Desulfovibrionaceae</taxon>
        <taxon>Desulfovibrio</taxon>
    </lineage>
</organism>
<dbReference type="Gene3D" id="1.10.3080.10">
    <property type="entry name" value="Clc chloride channel"/>
    <property type="match status" value="1"/>
</dbReference>
<dbReference type="GO" id="GO:0034707">
    <property type="term" value="C:chloride channel complex"/>
    <property type="evidence" value="ECO:0007669"/>
    <property type="project" value="UniProtKB-KW"/>
</dbReference>
<evidence type="ECO:0000256" key="2">
    <source>
        <dbReference type="ARBA" id="ARBA00022448"/>
    </source>
</evidence>
<feature type="transmembrane region" description="Helical" evidence="10">
    <location>
        <begin position="202"/>
        <end position="225"/>
    </location>
</feature>
<dbReference type="Pfam" id="PF00654">
    <property type="entry name" value="Voltage_CLC"/>
    <property type="match status" value="1"/>
</dbReference>
<dbReference type="Proteomes" id="UP000069241">
    <property type="component" value="Chromosome"/>
</dbReference>
<feature type="transmembrane region" description="Helical" evidence="10">
    <location>
        <begin position="113"/>
        <end position="134"/>
    </location>
</feature>
<feature type="transmembrane region" description="Helical" evidence="10">
    <location>
        <begin position="166"/>
        <end position="190"/>
    </location>
</feature>
<dbReference type="InterPro" id="IPR050368">
    <property type="entry name" value="ClC-type_chloride_channel"/>
</dbReference>
<feature type="transmembrane region" description="Helical" evidence="10">
    <location>
        <begin position="310"/>
        <end position="333"/>
    </location>
</feature>
<dbReference type="SUPFAM" id="SSF81340">
    <property type="entry name" value="Clc chloride channel"/>
    <property type="match status" value="1"/>
</dbReference>
<protein>
    <submittedName>
        <fullName evidence="11">Chloride channel protein</fullName>
    </submittedName>
</protein>
<proteinExistence type="predicted"/>
<name>A0A109W4S8_9BACT</name>
<dbReference type="InterPro" id="IPR001807">
    <property type="entry name" value="ClC"/>
</dbReference>
<dbReference type="AlphaFoldDB" id="A0A109W4S8"/>
<evidence type="ECO:0000256" key="1">
    <source>
        <dbReference type="ARBA" id="ARBA00004141"/>
    </source>
</evidence>
<keyword evidence="9" id="KW-0407">Ion channel</keyword>
<dbReference type="PANTHER" id="PTHR43427">
    <property type="entry name" value="CHLORIDE CHANNEL PROTEIN CLC-E"/>
    <property type="match status" value="1"/>
</dbReference>
<keyword evidence="8" id="KW-0868">Chloride</keyword>
<accession>A0A109W4S8</accession>
<keyword evidence="7" id="KW-0869">Chloride channel</keyword>
<evidence type="ECO:0000256" key="4">
    <source>
        <dbReference type="ARBA" id="ARBA00022989"/>
    </source>
</evidence>
<keyword evidence="2" id="KW-0813">Transport</keyword>
<comment type="subcellular location">
    <subcellularLocation>
        <location evidence="1">Membrane</location>
        <topology evidence="1">Multi-pass membrane protein</topology>
    </subcellularLocation>
</comment>
<dbReference type="KEGG" id="dfi:AXF13_12550"/>
<feature type="transmembrane region" description="Helical" evidence="10">
    <location>
        <begin position="279"/>
        <end position="298"/>
    </location>
</feature>
<keyword evidence="3 10" id="KW-0812">Transmembrane</keyword>
<evidence type="ECO:0000256" key="6">
    <source>
        <dbReference type="ARBA" id="ARBA00023136"/>
    </source>
</evidence>
<evidence type="ECO:0000256" key="7">
    <source>
        <dbReference type="ARBA" id="ARBA00023173"/>
    </source>
</evidence>
<feature type="transmembrane region" description="Helical" evidence="10">
    <location>
        <begin position="21"/>
        <end position="47"/>
    </location>
</feature>
<sequence>MQFRASVPPILREMQALRTLGVWRLMLQALVTGGITGAVIGLFRQTYTLINTAVVDYVHGHSLSDPLVGLSIFVALVLLGLLAWQLLRHEPLISGSGIPQVELTVAGHLPMRWVTVIWAKFVGTLVSLSGGLSVGREGPCIQMGAAVGCGVGRIWHDDKAQTMPRYLIGGSVAGLTAAFGAPAAGLCFAFEEMKTVISAPMLLFAALAAASAWFVIEVLFGFGRVFPFHNTGTLSLLQWWIVPLLGGMVGMLGAAYNAILIRLTHWADRSPLMPQPVRVLAPFLISGLLLYFYPQVLVGFGPGALDLESLALPLGALLLLLAAKILFSCVSFASGVAGGLLMPMLLGGALAGGCAASALLSLNCIGPEQGATLLILCMAGLFASTVRAPLTGAALLIEMTGSLHNAPAIVVTSYLAALAANCLNSPPVYDSLKQRAVDQEKARQAKIDQAAGAPGATT</sequence>
<keyword evidence="4 10" id="KW-1133">Transmembrane helix</keyword>
<keyword evidence="12" id="KW-1185">Reference proteome</keyword>
<evidence type="ECO:0000256" key="10">
    <source>
        <dbReference type="SAM" id="Phobius"/>
    </source>
</evidence>